<name>A3EXK3_NEMVE</name>
<dbReference type="AlphaFoldDB" id="A3EXK3"/>
<dbReference type="Gene3D" id="2.80.10.50">
    <property type="match status" value="1"/>
</dbReference>
<dbReference type="SUPFAM" id="SSF50353">
    <property type="entry name" value="Cytokine"/>
    <property type="match status" value="1"/>
</dbReference>
<dbReference type="Pfam" id="PF00167">
    <property type="entry name" value="FGF"/>
    <property type="match status" value="1"/>
</dbReference>
<dbReference type="SMART" id="SM00442">
    <property type="entry name" value="FGF"/>
    <property type="match status" value="1"/>
</dbReference>
<dbReference type="InterPro" id="IPR002209">
    <property type="entry name" value="Fibroblast_GF_fam"/>
</dbReference>
<dbReference type="PANTHER" id="PTHR11486">
    <property type="entry name" value="FIBROBLAST GROWTH FACTOR"/>
    <property type="match status" value="1"/>
</dbReference>
<dbReference type="CDD" id="cd23307">
    <property type="entry name" value="beta-trefoil_FGF8-like"/>
    <property type="match status" value="1"/>
</dbReference>
<organism evidence="2">
    <name type="scientific">Nematostella vectensis</name>
    <name type="common">Starlet sea anemone</name>
    <dbReference type="NCBI Taxonomy" id="45351"/>
    <lineage>
        <taxon>Eukaryota</taxon>
        <taxon>Metazoa</taxon>
        <taxon>Cnidaria</taxon>
        <taxon>Anthozoa</taxon>
        <taxon>Hexacorallia</taxon>
        <taxon>Actiniaria</taxon>
        <taxon>Edwardsiidae</taxon>
        <taxon>Nematostella</taxon>
    </lineage>
</organism>
<comment type="similarity">
    <text evidence="1">Belongs to the heparin-binding growth factors family.</text>
</comment>
<feature type="non-terminal residue" evidence="2">
    <location>
        <position position="1"/>
    </location>
</feature>
<reference evidence="2" key="1">
    <citation type="journal article" date="2007" name="Dev. Genes Evol.">
        <title>FGF signaling in gastrulation and neural development in Nematostella vectensis, an anthozoan cnidarian.</title>
        <authorList>
            <person name="Matus D.Q."/>
            <person name="Thomsen G.H."/>
            <person name="Martindale M.Q."/>
        </authorList>
    </citation>
    <scope>NUCLEOTIDE SEQUENCE</scope>
</reference>
<dbReference type="EMBL" id="EF068146">
    <property type="protein sequence ID" value="ABN70837.1"/>
    <property type="molecule type" value="mRNA"/>
</dbReference>
<sequence>TRTTTMYSRASGKHLRVLENGEVDGKGERNDIYAKVIVQSVTFGRITIRGIKSNRMLCLNKYGKLVGRKRKGALEKRKKCMFEDILLNGYQTFESVRYPCWFVAINKRGRAVKGHLSMRGKRTRFFMYGHLYRSLSSRSTPRRRRMKRLGLRTRKQNTEAMTINRGKSKIKRVI</sequence>
<accession>A3EXK3</accession>
<dbReference type="InterPro" id="IPR008996">
    <property type="entry name" value="IL1/FGF"/>
</dbReference>
<evidence type="ECO:0000256" key="1">
    <source>
        <dbReference type="ARBA" id="ARBA00007936"/>
    </source>
</evidence>
<proteinExistence type="evidence at transcript level"/>
<protein>
    <submittedName>
        <fullName evidence="2">Fibroblast growth factor 8B</fullName>
    </submittedName>
</protein>
<evidence type="ECO:0000313" key="2">
    <source>
        <dbReference type="EMBL" id="ABN70837.1"/>
    </source>
</evidence>
<dbReference type="GO" id="GO:0008083">
    <property type="term" value="F:growth factor activity"/>
    <property type="evidence" value="ECO:0007669"/>
    <property type="project" value="InterPro"/>
</dbReference>